<reference evidence="2" key="1">
    <citation type="journal article" date="2023" name="Science">
        <title>Genome structures resolve the early diversification of teleost fishes.</title>
        <authorList>
            <person name="Parey E."/>
            <person name="Louis A."/>
            <person name="Montfort J."/>
            <person name="Bouchez O."/>
            <person name="Roques C."/>
            <person name="Iampietro C."/>
            <person name="Lluch J."/>
            <person name="Castinel A."/>
            <person name="Donnadieu C."/>
            <person name="Desvignes T."/>
            <person name="Floi Bucao C."/>
            <person name="Jouanno E."/>
            <person name="Wen M."/>
            <person name="Mejri S."/>
            <person name="Dirks R."/>
            <person name="Jansen H."/>
            <person name="Henkel C."/>
            <person name="Chen W.J."/>
            <person name="Zahm M."/>
            <person name="Cabau C."/>
            <person name="Klopp C."/>
            <person name="Thompson A.W."/>
            <person name="Robinson-Rechavi M."/>
            <person name="Braasch I."/>
            <person name="Lecointre G."/>
            <person name="Bobe J."/>
            <person name="Postlethwait J.H."/>
            <person name="Berthelot C."/>
            <person name="Roest Crollius H."/>
            <person name="Guiguen Y."/>
        </authorList>
    </citation>
    <scope>NUCLEOTIDE SEQUENCE</scope>
    <source>
        <strain evidence="2">NC1722</strain>
    </source>
</reference>
<gene>
    <name evidence="2" type="ORF">AAFF_G00129740</name>
</gene>
<evidence type="ECO:0000313" key="2">
    <source>
        <dbReference type="EMBL" id="KAJ8388741.1"/>
    </source>
</evidence>
<name>A0AAD7RQT9_9TELE</name>
<dbReference type="EMBL" id="JAINUG010000190">
    <property type="protein sequence ID" value="KAJ8388741.1"/>
    <property type="molecule type" value="Genomic_DNA"/>
</dbReference>
<keyword evidence="3" id="KW-1185">Reference proteome</keyword>
<comment type="caution">
    <text evidence="2">The sequence shown here is derived from an EMBL/GenBank/DDBJ whole genome shotgun (WGS) entry which is preliminary data.</text>
</comment>
<dbReference type="AlphaFoldDB" id="A0AAD7RQT9"/>
<sequence length="204" mass="22629">MVIGVIDGEGSGRTKEAHPPSLSSPRRLWFLIHLVSRVYDSEQVLRCPLVAAMLCAFGTNVRPWRSSRWRSETVCRTALLRLRHRVAARQRPRQTISDNKAGIDRGEAALSSVPPCVSHVSERAQEGPIAQRVELKCLVCRQDRLRVTEHPGQDLEGSTVALPGSFLSRISASICLHHSLTISEEVESAHTYAIAHRALMLSLL</sequence>
<evidence type="ECO:0000256" key="1">
    <source>
        <dbReference type="SAM" id="MobiDB-lite"/>
    </source>
</evidence>
<evidence type="ECO:0000313" key="3">
    <source>
        <dbReference type="Proteomes" id="UP001221898"/>
    </source>
</evidence>
<feature type="region of interest" description="Disordered" evidence="1">
    <location>
        <begin position="1"/>
        <end position="22"/>
    </location>
</feature>
<organism evidence="2 3">
    <name type="scientific">Aldrovandia affinis</name>
    <dbReference type="NCBI Taxonomy" id="143900"/>
    <lineage>
        <taxon>Eukaryota</taxon>
        <taxon>Metazoa</taxon>
        <taxon>Chordata</taxon>
        <taxon>Craniata</taxon>
        <taxon>Vertebrata</taxon>
        <taxon>Euteleostomi</taxon>
        <taxon>Actinopterygii</taxon>
        <taxon>Neopterygii</taxon>
        <taxon>Teleostei</taxon>
        <taxon>Notacanthiformes</taxon>
        <taxon>Halosauridae</taxon>
        <taxon>Aldrovandia</taxon>
    </lineage>
</organism>
<proteinExistence type="predicted"/>
<dbReference type="Proteomes" id="UP001221898">
    <property type="component" value="Unassembled WGS sequence"/>
</dbReference>
<protein>
    <submittedName>
        <fullName evidence="2">Uncharacterized protein</fullName>
    </submittedName>
</protein>
<accession>A0AAD7RQT9</accession>